<dbReference type="OrthoDB" id="3268863at2"/>
<sequence length="101" mass="11371">MPPADAHSDQPSRPEGAGEELSERDRRILELESRTFRFVGTKERVIREQLAMSRTAYYVRLNALLDDPAALRAAPALVNRLRDRRTSADDLSTASPDHRVA</sequence>
<protein>
    <recommendedName>
        <fullName evidence="4">DUF3263 domain-containing protein</fullName>
    </recommendedName>
</protein>
<organism evidence="2 3">
    <name type="scientific">Brachybacterium muris UCD-AY4</name>
    <dbReference type="NCBI Taxonomy" id="1249481"/>
    <lineage>
        <taxon>Bacteria</taxon>
        <taxon>Bacillati</taxon>
        <taxon>Actinomycetota</taxon>
        <taxon>Actinomycetes</taxon>
        <taxon>Micrococcales</taxon>
        <taxon>Dermabacteraceae</taxon>
        <taxon>Brachybacterium</taxon>
    </lineage>
</organism>
<dbReference type="STRING" id="1249481.D641_0107435"/>
<keyword evidence="3" id="KW-1185">Reference proteome</keyword>
<comment type="caution">
    <text evidence="2">The sequence shown here is derived from an EMBL/GenBank/DDBJ whole genome shotgun (WGS) entry which is preliminary data.</text>
</comment>
<feature type="region of interest" description="Disordered" evidence="1">
    <location>
        <begin position="1"/>
        <end position="25"/>
    </location>
</feature>
<dbReference type="AlphaFoldDB" id="A0A022KU87"/>
<dbReference type="EMBL" id="AORC01000008">
    <property type="protein sequence ID" value="EYT49653.1"/>
    <property type="molecule type" value="Genomic_DNA"/>
</dbReference>
<evidence type="ECO:0008006" key="4">
    <source>
        <dbReference type="Google" id="ProtNLM"/>
    </source>
</evidence>
<dbReference type="InterPro" id="IPR021678">
    <property type="entry name" value="DUF3263"/>
</dbReference>
<name>A0A022KU87_9MICO</name>
<proteinExistence type="predicted"/>
<dbReference type="RefSeq" id="WP_017825016.1">
    <property type="nucleotide sequence ID" value="NZ_KB403093.1"/>
</dbReference>
<evidence type="ECO:0000313" key="3">
    <source>
        <dbReference type="Proteomes" id="UP000019754"/>
    </source>
</evidence>
<accession>A0A022KU87</accession>
<evidence type="ECO:0000256" key="1">
    <source>
        <dbReference type="SAM" id="MobiDB-lite"/>
    </source>
</evidence>
<evidence type="ECO:0000313" key="2">
    <source>
        <dbReference type="EMBL" id="EYT49653.1"/>
    </source>
</evidence>
<feature type="compositionally biased region" description="Basic and acidic residues" evidence="1">
    <location>
        <begin position="1"/>
        <end position="12"/>
    </location>
</feature>
<gene>
    <name evidence="2" type="ORF">D641_0107435</name>
</gene>
<dbReference type="Pfam" id="PF11662">
    <property type="entry name" value="DUF3263"/>
    <property type="match status" value="1"/>
</dbReference>
<dbReference type="Proteomes" id="UP000019754">
    <property type="component" value="Unassembled WGS sequence"/>
</dbReference>
<dbReference type="HOGENOM" id="CLU_108860_1_1_11"/>
<reference evidence="2 3" key="1">
    <citation type="journal article" date="2013" name="Genome Announc.">
        <title>Draft genome sequence of an Actinobacterium, Brachybacterium muris strain UCD-AY4.</title>
        <authorList>
            <person name="Lo J.R."/>
            <person name="Lang J.M."/>
            <person name="Darling A.E."/>
            <person name="Eisen J.A."/>
            <person name="Coil D.A."/>
        </authorList>
    </citation>
    <scope>NUCLEOTIDE SEQUENCE [LARGE SCALE GENOMIC DNA]</scope>
    <source>
        <strain evidence="2 3">UCD-AY4</strain>
    </source>
</reference>